<comment type="caution">
    <text evidence="2">The sequence shown here is derived from an EMBL/GenBank/DDBJ whole genome shotgun (WGS) entry which is preliminary data.</text>
</comment>
<dbReference type="EMBL" id="MHCD01000040">
    <property type="protein sequence ID" value="OGY13200.1"/>
    <property type="molecule type" value="Genomic_DNA"/>
</dbReference>
<dbReference type="SUPFAM" id="SSF81593">
    <property type="entry name" value="Nucleotidyltransferase substrate binding subunit/domain"/>
    <property type="match status" value="1"/>
</dbReference>
<feature type="domain" description="HEPN" evidence="1">
    <location>
        <begin position="101"/>
        <end position="218"/>
    </location>
</feature>
<reference evidence="2 3" key="1">
    <citation type="journal article" date="2016" name="Nat. Commun.">
        <title>Thousands of microbial genomes shed light on interconnected biogeochemical processes in an aquifer system.</title>
        <authorList>
            <person name="Anantharaman K."/>
            <person name="Brown C.T."/>
            <person name="Hug L.A."/>
            <person name="Sharon I."/>
            <person name="Castelle C.J."/>
            <person name="Probst A.J."/>
            <person name="Thomas B.C."/>
            <person name="Singh A."/>
            <person name="Wilkins M.J."/>
            <person name="Karaoz U."/>
            <person name="Brodie E.L."/>
            <person name="Williams K.H."/>
            <person name="Hubbard S.S."/>
            <person name="Banfield J.F."/>
        </authorList>
    </citation>
    <scope>NUCLEOTIDE SEQUENCE [LARGE SCALE GENOMIC DNA]</scope>
</reference>
<proteinExistence type="predicted"/>
<evidence type="ECO:0000259" key="1">
    <source>
        <dbReference type="Pfam" id="PF05168"/>
    </source>
</evidence>
<organism evidence="2 3">
    <name type="scientific">Candidatus Blackburnbacteria bacterium RIFCSPLOWO2_01_FULL_41_27</name>
    <dbReference type="NCBI Taxonomy" id="1797520"/>
    <lineage>
        <taxon>Bacteria</taxon>
        <taxon>Candidatus Blackburniibacteriota</taxon>
    </lineage>
</organism>
<dbReference type="AlphaFoldDB" id="A0A1G1VCQ1"/>
<sequence length="224" mass="25714">MGVATMDKKFCSACNEEKEVVNSNPIDKGIRNLLSCGHNFIEINLNETIKVSELFGLRKTGKTHEKYKRGDKPPNINYAKKFIEYGDIDYEAAVVLFSIQNRNNDFMNQAAFLSAQAIEKYLKAFLFWNSPKHYSNLSGKQVLGEFRKLSHDLIKILDECIKDNKDFNTFRTQLENINKYSLLKYPDVEDEMVYSSDGLSISSEILKDVKQIADFVKGLVDKKE</sequence>
<dbReference type="Proteomes" id="UP000177685">
    <property type="component" value="Unassembled WGS sequence"/>
</dbReference>
<dbReference type="Gene3D" id="1.20.120.330">
    <property type="entry name" value="Nucleotidyltransferases domain 2"/>
    <property type="match status" value="1"/>
</dbReference>
<protein>
    <recommendedName>
        <fullName evidence="1">HEPN domain-containing protein</fullName>
    </recommendedName>
</protein>
<dbReference type="Pfam" id="PF05168">
    <property type="entry name" value="HEPN"/>
    <property type="match status" value="1"/>
</dbReference>
<gene>
    <name evidence="2" type="ORF">A3A58_02115</name>
</gene>
<accession>A0A1G1VCQ1</accession>
<dbReference type="InterPro" id="IPR007842">
    <property type="entry name" value="HEPN_dom"/>
</dbReference>
<evidence type="ECO:0000313" key="3">
    <source>
        <dbReference type="Proteomes" id="UP000177685"/>
    </source>
</evidence>
<evidence type="ECO:0000313" key="2">
    <source>
        <dbReference type="EMBL" id="OGY13200.1"/>
    </source>
</evidence>
<name>A0A1G1VCQ1_9BACT</name>